<dbReference type="FunFam" id="3.10.120.10:FF:000018">
    <property type="entry name" value="Heme/steroid binding domain protein, putative"/>
    <property type="match status" value="1"/>
</dbReference>
<dbReference type="Gene3D" id="3.10.120.10">
    <property type="entry name" value="Cytochrome b5-like heme/steroid binding domain"/>
    <property type="match status" value="1"/>
</dbReference>
<dbReference type="SMART" id="SM01117">
    <property type="entry name" value="Cyt-b5"/>
    <property type="match status" value="1"/>
</dbReference>
<keyword evidence="3" id="KW-0472">Membrane</keyword>
<evidence type="ECO:0000256" key="1">
    <source>
        <dbReference type="ARBA" id="ARBA00038357"/>
    </source>
</evidence>
<feature type="transmembrane region" description="Helical" evidence="3">
    <location>
        <begin position="41"/>
        <end position="59"/>
    </location>
</feature>
<dbReference type="InterPro" id="IPR036400">
    <property type="entry name" value="Cyt_B5-like_heme/steroid_sf"/>
</dbReference>
<dbReference type="GO" id="GO:0016020">
    <property type="term" value="C:membrane"/>
    <property type="evidence" value="ECO:0007669"/>
    <property type="project" value="TreeGrafter"/>
</dbReference>
<dbReference type="Pfam" id="PF00173">
    <property type="entry name" value="Cyt-b5"/>
    <property type="match status" value="1"/>
</dbReference>
<comment type="similarity">
    <text evidence="1">Belongs to the cytochrome b5 family. MAPR subfamily.</text>
</comment>
<dbReference type="AlphaFoldDB" id="A0A6A6UN24"/>
<evidence type="ECO:0000259" key="4">
    <source>
        <dbReference type="SMART" id="SM01117"/>
    </source>
</evidence>
<evidence type="ECO:0000313" key="5">
    <source>
        <dbReference type="EMBL" id="KAF2673669.1"/>
    </source>
</evidence>
<proteinExistence type="inferred from homology"/>
<dbReference type="GO" id="GO:0012505">
    <property type="term" value="C:endomembrane system"/>
    <property type="evidence" value="ECO:0007669"/>
    <property type="project" value="TreeGrafter"/>
</dbReference>
<organism evidence="5 6">
    <name type="scientific">Microthyrium microscopicum</name>
    <dbReference type="NCBI Taxonomy" id="703497"/>
    <lineage>
        <taxon>Eukaryota</taxon>
        <taxon>Fungi</taxon>
        <taxon>Dikarya</taxon>
        <taxon>Ascomycota</taxon>
        <taxon>Pezizomycotina</taxon>
        <taxon>Dothideomycetes</taxon>
        <taxon>Dothideomycetes incertae sedis</taxon>
        <taxon>Microthyriales</taxon>
        <taxon>Microthyriaceae</taxon>
        <taxon>Microthyrium</taxon>
    </lineage>
</organism>
<protein>
    <submittedName>
        <fullName evidence="5">Cytochrome b5</fullName>
    </submittedName>
</protein>
<name>A0A6A6UN24_9PEZI</name>
<dbReference type="Proteomes" id="UP000799302">
    <property type="component" value="Unassembled WGS sequence"/>
</dbReference>
<gene>
    <name evidence="5" type="ORF">BT63DRAFT_383725</name>
</gene>
<dbReference type="PANTHER" id="PTHR10281">
    <property type="entry name" value="MEMBRANE-ASSOCIATED PROGESTERONE RECEPTOR COMPONENT-RELATED"/>
    <property type="match status" value="1"/>
</dbReference>
<evidence type="ECO:0000313" key="6">
    <source>
        <dbReference type="Proteomes" id="UP000799302"/>
    </source>
</evidence>
<reference evidence="5" key="1">
    <citation type="journal article" date="2020" name="Stud. Mycol.">
        <title>101 Dothideomycetes genomes: a test case for predicting lifestyles and emergence of pathogens.</title>
        <authorList>
            <person name="Haridas S."/>
            <person name="Albert R."/>
            <person name="Binder M."/>
            <person name="Bloem J."/>
            <person name="Labutti K."/>
            <person name="Salamov A."/>
            <person name="Andreopoulos B."/>
            <person name="Baker S."/>
            <person name="Barry K."/>
            <person name="Bills G."/>
            <person name="Bluhm B."/>
            <person name="Cannon C."/>
            <person name="Castanera R."/>
            <person name="Culley D."/>
            <person name="Daum C."/>
            <person name="Ezra D."/>
            <person name="Gonzalez J."/>
            <person name="Henrissat B."/>
            <person name="Kuo A."/>
            <person name="Liang C."/>
            <person name="Lipzen A."/>
            <person name="Lutzoni F."/>
            <person name="Magnuson J."/>
            <person name="Mondo S."/>
            <person name="Nolan M."/>
            <person name="Ohm R."/>
            <person name="Pangilinan J."/>
            <person name="Park H.-J."/>
            <person name="Ramirez L."/>
            <person name="Alfaro M."/>
            <person name="Sun H."/>
            <person name="Tritt A."/>
            <person name="Yoshinaga Y."/>
            <person name="Zwiers L.-H."/>
            <person name="Turgeon B."/>
            <person name="Goodwin S."/>
            <person name="Spatafora J."/>
            <person name="Crous P."/>
            <person name="Grigoriev I."/>
        </authorList>
    </citation>
    <scope>NUCLEOTIDE SEQUENCE</scope>
    <source>
        <strain evidence="5">CBS 115976</strain>
    </source>
</reference>
<keyword evidence="3" id="KW-0812">Transmembrane</keyword>
<keyword evidence="6" id="KW-1185">Reference proteome</keyword>
<dbReference type="EMBL" id="MU004231">
    <property type="protein sequence ID" value="KAF2673669.1"/>
    <property type="molecule type" value="Genomic_DNA"/>
</dbReference>
<evidence type="ECO:0000256" key="2">
    <source>
        <dbReference type="SAM" id="MobiDB-lite"/>
    </source>
</evidence>
<dbReference type="InterPro" id="IPR001199">
    <property type="entry name" value="Cyt_B5-like_heme/steroid-bd"/>
</dbReference>
<dbReference type="PANTHER" id="PTHR10281:SF76">
    <property type="entry name" value="CALCUTTA CUP-RELATED"/>
    <property type="match status" value="1"/>
</dbReference>
<dbReference type="OrthoDB" id="10257697at2759"/>
<feature type="region of interest" description="Disordered" evidence="2">
    <location>
        <begin position="1"/>
        <end position="30"/>
    </location>
</feature>
<dbReference type="InterPro" id="IPR050577">
    <property type="entry name" value="MAPR/NEUFC/NENF-like"/>
</dbReference>
<accession>A0A6A6UN24</accession>
<dbReference type="SUPFAM" id="SSF55856">
    <property type="entry name" value="Cytochrome b5-like heme/steroid binding domain"/>
    <property type="match status" value="1"/>
</dbReference>
<keyword evidence="3" id="KW-1133">Transmembrane helix</keyword>
<sequence>MSDSAVRRRTAATSNDTKQEKAAKGSPSQADEPIRFGVLDILRILLGLFVLSSAMSWFINGDSMLWGWKPWFTRIGPISTWLKGPIVLTDAELLAFDGSDINKPIYVGLNGSIYDVSSNRGTYGPGGSYSFFAGRDAARGFITGCFKDDLTPDMRGVEEMYIPIDQDTDPVLSKGQMKIRRDQERRAAKKRVKDGIDGWADLFSGGTGKPYFYVGYIKREEGWLEKLPKRELCESAVKSRPARDPAPDPAAEK</sequence>
<feature type="domain" description="Cytochrome b5 heme-binding" evidence="4">
    <location>
        <begin position="88"/>
        <end position="178"/>
    </location>
</feature>
<evidence type="ECO:0000256" key="3">
    <source>
        <dbReference type="SAM" id="Phobius"/>
    </source>
</evidence>